<keyword evidence="2" id="KW-1185">Reference proteome</keyword>
<gene>
    <name evidence="1" type="ORF">SLS63_013161</name>
</gene>
<dbReference type="EMBL" id="JAKNSF020000166">
    <property type="protein sequence ID" value="KAK7709646.1"/>
    <property type="molecule type" value="Genomic_DNA"/>
</dbReference>
<accession>A0ABR1NPD2</accession>
<dbReference type="Proteomes" id="UP001430848">
    <property type="component" value="Unassembled WGS sequence"/>
</dbReference>
<organism evidence="1 2">
    <name type="scientific">Diaporthe eres</name>
    <name type="common">Phomopsis oblonga</name>
    <dbReference type="NCBI Taxonomy" id="83184"/>
    <lineage>
        <taxon>Eukaryota</taxon>
        <taxon>Fungi</taxon>
        <taxon>Dikarya</taxon>
        <taxon>Ascomycota</taxon>
        <taxon>Pezizomycotina</taxon>
        <taxon>Sordariomycetes</taxon>
        <taxon>Sordariomycetidae</taxon>
        <taxon>Diaporthales</taxon>
        <taxon>Diaporthaceae</taxon>
        <taxon>Diaporthe</taxon>
        <taxon>Diaporthe eres species complex</taxon>
    </lineage>
</organism>
<comment type="caution">
    <text evidence="1">The sequence shown here is derived from an EMBL/GenBank/DDBJ whole genome shotgun (WGS) entry which is preliminary data.</text>
</comment>
<name>A0ABR1NPD2_DIAER</name>
<reference evidence="1 2" key="1">
    <citation type="submission" date="2024-02" db="EMBL/GenBank/DDBJ databases">
        <title>De novo assembly and annotation of 12 fungi associated with fruit tree decline syndrome in Ontario, Canada.</title>
        <authorList>
            <person name="Sulman M."/>
            <person name="Ellouze W."/>
            <person name="Ilyukhin E."/>
        </authorList>
    </citation>
    <scope>NUCLEOTIDE SEQUENCE [LARGE SCALE GENOMIC DNA]</scope>
    <source>
        <strain evidence="1 2">M169</strain>
    </source>
</reference>
<protein>
    <submittedName>
        <fullName evidence="1">Uncharacterized protein</fullName>
    </submittedName>
</protein>
<proteinExistence type="predicted"/>
<sequence>MEHLGEDLDIVLFPEGEEGAEFRTKAPPHHKNVYQADHGDALFTKANIVSITHGTMAPGDDPATLLIFEFRFISMQPSRRFTTCNITVTFEDSDKVVDYCPVVHHIAPDGSFALHKTKAVRNVNLNLSAGLRAGFGGLASAETGIAWKMDEAKDIENWTRLSGTRREVGSSGKDDAAVWSAAENAAAKSGIPSFLRTAVLLRRAADAPFNILFEIRAKADFNIADAVSRSLLGKKKVERLVPVKIDPEQTKVPTADPRVVDLNNLGKLKLGRFADVTLITILKS</sequence>
<evidence type="ECO:0000313" key="1">
    <source>
        <dbReference type="EMBL" id="KAK7709646.1"/>
    </source>
</evidence>
<evidence type="ECO:0000313" key="2">
    <source>
        <dbReference type="Proteomes" id="UP001430848"/>
    </source>
</evidence>